<reference evidence="4" key="1">
    <citation type="journal article" date="2015" name="Genome Announc.">
        <title>Genome sequence of the AIDS-associated pathogen Penicillium marneffei (ATCC18224) and its near taxonomic relative Talaromyces stipitatus (ATCC10500).</title>
        <authorList>
            <person name="Nierman W.C."/>
            <person name="Fedorova-Abrams N.D."/>
            <person name="Andrianopoulos A."/>
        </authorList>
    </citation>
    <scope>NUCLEOTIDE SEQUENCE [LARGE SCALE GENOMIC DNA]</scope>
    <source>
        <strain evidence="4">ATCC 18224 / CBS 334.59 / QM 7333</strain>
    </source>
</reference>
<feature type="compositionally biased region" description="Basic and acidic residues" evidence="2">
    <location>
        <begin position="275"/>
        <end position="286"/>
    </location>
</feature>
<evidence type="ECO:0000313" key="4">
    <source>
        <dbReference type="Proteomes" id="UP000001294"/>
    </source>
</evidence>
<dbReference type="PANTHER" id="PTHR42041">
    <property type="entry name" value="DNA ENDONUCLEASE ACTIVATOR CTP1 C-TERMINAL DOMAIN-CONTAINING PROTEIN"/>
    <property type="match status" value="1"/>
</dbReference>
<dbReference type="STRING" id="441960.B6QAT2"/>
<feature type="compositionally biased region" description="Basic and acidic residues" evidence="2">
    <location>
        <begin position="674"/>
        <end position="689"/>
    </location>
</feature>
<evidence type="ECO:0000256" key="1">
    <source>
        <dbReference type="SAM" id="Coils"/>
    </source>
</evidence>
<name>B6QAT2_TALMQ</name>
<gene>
    <name evidence="3" type="ORF">PMAA_073850</name>
</gene>
<feature type="region of interest" description="Disordered" evidence="2">
    <location>
        <begin position="63"/>
        <end position="85"/>
    </location>
</feature>
<dbReference type="VEuPathDB" id="FungiDB:PMAA_073850"/>
<keyword evidence="1" id="KW-0175">Coiled coil</keyword>
<dbReference type="EMBL" id="DS995900">
    <property type="protein sequence ID" value="EEA26310.1"/>
    <property type="molecule type" value="Genomic_DNA"/>
</dbReference>
<dbReference type="PhylomeDB" id="B6QAT2"/>
<feature type="compositionally biased region" description="Polar residues" evidence="2">
    <location>
        <begin position="414"/>
        <end position="423"/>
    </location>
</feature>
<feature type="compositionally biased region" description="Polar residues" evidence="2">
    <location>
        <begin position="639"/>
        <end position="655"/>
    </location>
</feature>
<feature type="compositionally biased region" description="Acidic residues" evidence="2">
    <location>
        <begin position="491"/>
        <end position="505"/>
    </location>
</feature>
<feature type="compositionally biased region" description="Polar residues" evidence="2">
    <location>
        <begin position="239"/>
        <end position="256"/>
    </location>
</feature>
<keyword evidence="4" id="KW-1185">Reference proteome</keyword>
<dbReference type="AlphaFoldDB" id="B6QAT2"/>
<feature type="region of interest" description="Disordered" evidence="2">
    <location>
        <begin position="395"/>
        <end position="509"/>
    </location>
</feature>
<feature type="region of interest" description="Disordered" evidence="2">
    <location>
        <begin position="239"/>
        <end position="303"/>
    </location>
</feature>
<feature type="region of interest" description="Disordered" evidence="2">
    <location>
        <begin position="1"/>
        <end position="49"/>
    </location>
</feature>
<dbReference type="OrthoDB" id="4495335at2759"/>
<evidence type="ECO:0000256" key="2">
    <source>
        <dbReference type="SAM" id="MobiDB-lite"/>
    </source>
</evidence>
<accession>B6QAT2</accession>
<evidence type="ECO:0000313" key="3">
    <source>
        <dbReference type="EMBL" id="EEA26310.1"/>
    </source>
</evidence>
<proteinExistence type="predicted"/>
<dbReference type="Proteomes" id="UP000001294">
    <property type="component" value="Unassembled WGS sequence"/>
</dbReference>
<organism evidence="3 4">
    <name type="scientific">Talaromyces marneffei (strain ATCC 18224 / CBS 334.59 / QM 7333)</name>
    <name type="common">Penicillium marneffei</name>
    <dbReference type="NCBI Taxonomy" id="441960"/>
    <lineage>
        <taxon>Eukaryota</taxon>
        <taxon>Fungi</taxon>
        <taxon>Dikarya</taxon>
        <taxon>Ascomycota</taxon>
        <taxon>Pezizomycotina</taxon>
        <taxon>Eurotiomycetes</taxon>
        <taxon>Eurotiomycetidae</taxon>
        <taxon>Eurotiales</taxon>
        <taxon>Trichocomaceae</taxon>
        <taxon>Talaromyces</taxon>
        <taxon>Talaromyces sect. Talaromyces</taxon>
    </lineage>
</organism>
<feature type="region of interest" description="Disordered" evidence="2">
    <location>
        <begin position="635"/>
        <end position="696"/>
    </location>
</feature>
<dbReference type="PANTHER" id="PTHR42041:SF1">
    <property type="entry name" value="DNA ENDONUCLEASE ACTIVATOR CTP1 C-TERMINAL DOMAIN-CONTAINING PROTEIN"/>
    <property type="match status" value="1"/>
</dbReference>
<protein>
    <submittedName>
        <fullName evidence="3">Uncharacterized protein</fullName>
    </submittedName>
</protein>
<feature type="compositionally biased region" description="Polar residues" evidence="2">
    <location>
        <begin position="1"/>
        <end position="20"/>
    </location>
</feature>
<feature type="coiled-coil region" evidence="1">
    <location>
        <begin position="94"/>
        <end position="239"/>
    </location>
</feature>
<dbReference type="HOGENOM" id="CLU_395924_0_0_1"/>
<sequence length="696" mass="78382">MESPSKHQLSPTRTPLSPSKNPLFPVSPERTNQQKLAASFSVPSDLGQKSSDVREKIAFLNNLSRAGSPAATPQHVSSTMSSSSAALQRAILGREEAESALANANAMLSEAQARERRISERLESLLEELQTTRERQAHERTVFEKEVRKARKEAFRAGSMLVKAQEELKLSKGEIKNIRDELRAERESKERAKQEAFERAYALAGMSEEVQSLKDQLRATESNNQQSILESQVNELEQSVNKPAYTDQATCTTPTSRRPKRSVDALELLQTAQGPERDAHSEETPTKKMRLSRRASNKENLQPETLEAQGDLIADLHTEIKSEQRRRRKAEDMVLFMKLECQFKRCSCRIAESLGQKYVHDKEWDEAMREEDLHIEEHIEEHIEDDVEEHIEDHVEEHVEELVEEEEEPEQNARESTPATSAHSPLVSPVSAMTPPTPHYQEATEPKKAARPARQSSVSFDEETGTFVQVSSPHAYMHDRPSEGPLVLPNADDDDDDDDDVEDDVEVPHGSPAVRLMEMQMQMQTEEVVSHQPYEIAVEEQEEPIAYDQPLETLRYTEPPAEIVTSVTRNPILPPHRSSERQLTTPIDQITVIKEETIAKTVPIQFESRHARNPMDIIPGTPLTREEALAQIRARRGRTQNGTQRSVSANEATTRGGSSSGMKGGSAQRIPGVKHSDTRSEADLKERRSAPVSRRY</sequence>